<evidence type="ECO:0000256" key="1">
    <source>
        <dbReference type="ARBA" id="ARBA00022618"/>
    </source>
</evidence>
<evidence type="ECO:0000259" key="6">
    <source>
        <dbReference type="SMART" id="SM00385"/>
    </source>
</evidence>
<dbReference type="PROSITE" id="PS00292">
    <property type="entry name" value="CYCLINS"/>
    <property type="match status" value="1"/>
</dbReference>
<dbReference type="GO" id="GO:0044772">
    <property type="term" value="P:mitotic cell cycle phase transition"/>
    <property type="evidence" value="ECO:0007669"/>
    <property type="project" value="InterPro"/>
</dbReference>
<reference evidence="8 9" key="1">
    <citation type="submission" date="2016-01" db="EMBL/GenBank/DDBJ databases">
        <title>Genome sequence of the yeast Holleya sinecauda.</title>
        <authorList>
            <person name="Dietrich F.S."/>
        </authorList>
    </citation>
    <scope>NUCLEOTIDE SEQUENCE [LARGE SCALE GENOMIC DNA]</scope>
    <source>
        <strain evidence="8 9">ATCC 58844</strain>
    </source>
</reference>
<evidence type="ECO:0000256" key="4">
    <source>
        <dbReference type="RuleBase" id="RU000383"/>
    </source>
</evidence>
<evidence type="ECO:0000256" key="3">
    <source>
        <dbReference type="ARBA" id="ARBA00023306"/>
    </source>
</evidence>
<dbReference type="InterPro" id="IPR036915">
    <property type="entry name" value="Cyclin-like_sf"/>
</dbReference>
<keyword evidence="2 4" id="KW-0195">Cyclin</keyword>
<dbReference type="InterPro" id="IPR046965">
    <property type="entry name" value="Cyclin_A/B-like"/>
</dbReference>
<feature type="compositionally biased region" description="Polar residues" evidence="5">
    <location>
        <begin position="1"/>
        <end position="16"/>
    </location>
</feature>
<dbReference type="GeneID" id="28723962"/>
<sequence length="412" mass="47240">MSATGRVSSDENSTTCGRKDPEVKKHSANVLGVPRKALGSVAVNTKKLQTEVTKLEQSEVPPRSPKKRPAVYHDSDSEEEEEPQEVVTKKQKADQRESQLDTSPVVHDSDTATSDTTAITDNVKVIQEPFPHKDLDSLEADDVTMCVEYTNDIFAHLLELEKTTTCEHNYVQDKQFPRYIRPSMRAILVDWLIEVHLKFQLLPEALYLAINIMDRYLSTNSVSLSRLQLVAITSLLIAAKFEEVNLPKLSNYAYITDNAYTTDEIKTAECHILNSLEFNIGWPNPMNFLRRISKADNYNHRTRNFAKVFLEYAMCSPKFLDTTPSVLAAIAMYCAMELTYGKDKFTWDETFDWYSSMATKSPNYNFHEKCEELIQEIREPSTQLNAFTYKYKKMGVWDSVKKWCDNRSTSKE</sequence>
<keyword evidence="1" id="KW-0132">Cell division</keyword>
<dbReference type="AlphaFoldDB" id="A0A109UX29"/>
<protein>
    <submittedName>
        <fullName evidence="8">HDL042Cp</fullName>
    </submittedName>
</protein>
<name>A0A109UX29_9SACH</name>
<evidence type="ECO:0000256" key="2">
    <source>
        <dbReference type="ARBA" id="ARBA00023127"/>
    </source>
</evidence>
<feature type="domain" description="Cyclin-like" evidence="6">
    <location>
        <begin position="190"/>
        <end position="274"/>
    </location>
</feature>
<keyword evidence="9" id="KW-1185">Reference proteome</keyword>
<evidence type="ECO:0000256" key="5">
    <source>
        <dbReference type="SAM" id="MobiDB-lite"/>
    </source>
</evidence>
<feature type="compositionally biased region" description="Basic and acidic residues" evidence="5">
    <location>
        <begin position="87"/>
        <end position="99"/>
    </location>
</feature>
<dbReference type="SMART" id="SM00385">
    <property type="entry name" value="CYCLIN"/>
    <property type="match status" value="2"/>
</dbReference>
<feature type="domain" description="Cyclin-like" evidence="6">
    <location>
        <begin position="287"/>
        <end position="371"/>
    </location>
</feature>
<dbReference type="EMBL" id="CP014244">
    <property type="protein sequence ID" value="AMD20702.1"/>
    <property type="molecule type" value="Genomic_DNA"/>
</dbReference>
<dbReference type="InterPro" id="IPR013763">
    <property type="entry name" value="Cyclin-like_dom"/>
</dbReference>
<dbReference type="Gene3D" id="1.10.472.10">
    <property type="entry name" value="Cyclin-like"/>
    <property type="match status" value="2"/>
</dbReference>
<feature type="domain" description="Cyclin C-terminal" evidence="7">
    <location>
        <begin position="283"/>
        <end position="406"/>
    </location>
</feature>
<dbReference type="SUPFAM" id="SSF47954">
    <property type="entry name" value="Cyclin-like"/>
    <property type="match status" value="2"/>
</dbReference>
<gene>
    <name evidence="8" type="ORF">AW171_hschr42609</name>
</gene>
<evidence type="ECO:0000313" key="9">
    <source>
        <dbReference type="Proteomes" id="UP000243052"/>
    </source>
</evidence>
<dbReference type="Pfam" id="PF02984">
    <property type="entry name" value="Cyclin_C"/>
    <property type="match status" value="1"/>
</dbReference>
<keyword evidence="3" id="KW-0131">Cell cycle</keyword>
<feature type="compositionally biased region" description="Polar residues" evidence="5">
    <location>
        <begin position="42"/>
        <end position="52"/>
    </location>
</feature>
<dbReference type="GO" id="GO:0051301">
    <property type="term" value="P:cell division"/>
    <property type="evidence" value="ECO:0007669"/>
    <property type="project" value="UniProtKB-KW"/>
</dbReference>
<evidence type="ECO:0000259" key="7">
    <source>
        <dbReference type="SMART" id="SM01332"/>
    </source>
</evidence>
<dbReference type="InterPro" id="IPR039361">
    <property type="entry name" value="Cyclin"/>
</dbReference>
<dbReference type="SMART" id="SM01332">
    <property type="entry name" value="Cyclin_C"/>
    <property type="match status" value="1"/>
</dbReference>
<dbReference type="Pfam" id="PF00134">
    <property type="entry name" value="Cyclin_N"/>
    <property type="match status" value="1"/>
</dbReference>
<comment type="similarity">
    <text evidence="4">Belongs to the cyclin family.</text>
</comment>
<dbReference type="InterPro" id="IPR048258">
    <property type="entry name" value="Cyclins_cyclin-box"/>
</dbReference>
<dbReference type="InterPro" id="IPR006671">
    <property type="entry name" value="Cyclin_N"/>
</dbReference>
<dbReference type="OrthoDB" id="5590282at2759"/>
<dbReference type="PANTHER" id="PTHR10177">
    <property type="entry name" value="CYCLINS"/>
    <property type="match status" value="1"/>
</dbReference>
<evidence type="ECO:0000313" key="8">
    <source>
        <dbReference type="EMBL" id="AMD20702.1"/>
    </source>
</evidence>
<feature type="region of interest" description="Disordered" evidence="5">
    <location>
        <begin position="1"/>
        <end position="114"/>
    </location>
</feature>
<accession>A0A109UX29</accession>
<dbReference type="RefSeq" id="XP_017987698.1">
    <property type="nucleotide sequence ID" value="XM_018131724.1"/>
</dbReference>
<dbReference type="PIRSF" id="PIRSF001771">
    <property type="entry name" value="Cyclin_A_B_D_E"/>
    <property type="match status" value="1"/>
</dbReference>
<dbReference type="STRING" id="45286.A0A109UX29"/>
<dbReference type="FunFam" id="1.10.472.10:FF:000001">
    <property type="entry name" value="G2/mitotic-specific cyclin"/>
    <property type="match status" value="1"/>
</dbReference>
<organism evidence="8 9">
    <name type="scientific">Eremothecium sinecaudum</name>
    <dbReference type="NCBI Taxonomy" id="45286"/>
    <lineage>
        <taxon>Eukaryota</taxon>
        <taxon>Fungi</taxon>
        <taxon>Dikarya</taxon>
        <taxon>Ascomycota</taxon>
        <taxon>Saccharomycotina</taxon>
        <taxon>Saccharomycetes</taxon>
        <taxon>Saccharomycetales</taxon>
        <taxon>Saccharomycetaceae</taxon>
        <taxon>Eremothecium</taxon>
    </lineage>
</organism>
<proteinExistence type="inferred from homology"/>
<dbReference type="GO" id="GO:0016538">
    <property type="term" value="F:cyclin-dependent protein serine/threonine kinase regulator activity"/>
    <property type="evidence" value="ECO:0007669"/>
    <property type="project" value="InterPro"/>
</dbReference>
<dbReference type="Proteomes" id="UP000243052">
    <property type="component" value="Chromosome iv"/>
</dbReference>
<dbReference type="InterPro" id="IPR004367">
    <property type="entry name" value="Cyclin_C-dom"/>
</dbReference>